<dbReference type="PANTHER" id="PTHR43178:SF5">
    <property type="entry name" value="LIPOAMIDE ACYLTRANSFERASE COMPONENT OF BRANCHED-CHAIN ALPHA-KETO ACID DEHYDROGENASE COMPLEX, MITOCHONDRIAL"/>
    <property type="match status" value="1"/>
</dbReference>
<accession>A0A429XZ61</accession>
<keyword evidence="3 6" id="KW-0808">Transferase</keyword>
<dbReference type="InterPro" id="IPR001078">
    <property type="entry name" value="2-oxoacid_DH_actylTfrase"/>
</dbReference>
<dbReference type="Gene3D" id="2.40.50.100">
    <property type="match status" value="1"/>
</dbReference>
<feature type="domain" description="Peripheral subunit-binding (PSBD)" evidence="8">
    <location>
        <begin position="106"/>
        <end position="143"/>
    </location>
</feature>
<dbReference type="EMBL" id="QYTV02000004">
    <property type="protein sequence ID" value="RST74066.1"/>
    <property type="molecule type" value="Genomic_DNA"/>
</dbReference>
<dbReference type="PROSITE" id="PS50968">
    <property type="entry name" value="BIOTINYL_LIPOYL"/>
    <property type="match status" value="1"/>
</dbReference>
<comment type="cofactor">
    <cofactor evidence="1 6">
        <name>(R)-lipoate</name>
        <dbReference type="ChEBI" id="CHEBI:83088"/>
    </cofactor>
</comment>
<reference evidence="9" key="1">
    <citation type="submission" date="2018-12" db="EMBL/GenBank/DDBJ databases">
        <authorList>
            <person name="Sun L."/>
            <person name="Chen Z."/>
        </authorList>
    </citation>
    <scope>NUCLEOTIDE SEQUENCE [LARGE SCALE GENOMIC DNA]</scope>
    <source>
        <strain evidence="9">3-2-2</strain>
    </source>
</reference>
<dbReference type="Pfam" id="PF02817">
    <property type="entry name" value="E3_binding"/>
    <property type="match status" value="1"/>
</dbReference>
<evidence type="ECO:0000256" key="4">
    <source>
        <dbReference type="ARBA" id="ARBA00022823"/>
    </source>
</evidence>
<dbReference type="GO" id="GO:0005737">
    <property type="term" value="C:cytoplasm"/>
    <property type="evidence" value="ECO:0007669"/>
    <property type="project" value="TreeGrafter"/>
</dbReference>
<dbReference type="InterPro" id="IPR036625">
    <property type="entry name" value="E3-bd_dom_sf"/>
</dbReference>
<organism evidence="9 10">
    <name type="scientific">Siminovitchia acidinfaciens</name>
    <dbReference type="NCBI Taxonomy" id="2321395"/>
    <lineage>
        <taxon>Bacteria</taxon>
        <taxon>Bacillati</taxon>
        <taxon>Bacillota</taxon>
        <taxon>Bacilli</taxon>
        <taxon>Bacillales</taxon>
        <taxon>Bacillaceae</taxon>
        <taxon>Siminovitchia</taxon>
    </lineage>
</organism>
<evidence type="ECO:0000256" key="3">
    <source>
        <dbReference type="ARBA" id="ARBA00022679"/>
    </source>
</evidence>
<dbReference type="CDD" id="cd06849">
    <property type="entry name" value="lipoyl_domain"/>
    <property type="match status" value="1"/>
</dbReference>
<dbReference type="PROSITE" id="PS51826">
    <property type="entry name" value="PSBD"/>
    <property type="match status" value="1"/>
</dbReference>
<proteinExistence type="inferred from homology"/>
<dbReference type="Gene3D" id="3.30.559.10">
    <property type="entry name" value="Chloramphenicol acetyltransferase-like domain"/>
    <property type="match status" value="1"/>
</dbReference>
<keyword evidence="10" id="KW-1185">Reference proteome</keyword>
<evidence type="ECO:0000313" key="9">
    <source>
        <dbReference type="EMBL" id="RST74066.1"/>
    </source>
</evidence>
<dbReference type="PANTHER" id="PTHR43178">
    <property type="entry name" value="DIHYDROLIPOAMIDE ACETYLTRANSFERASE COMPONENT OF PYRUVATE DEHYDROGENASE COMPLEX"/>
    <property type="match status" value="1"/>
</dbReference>
<dbReference type="InterPro" id="IPR023213">
    <property type="entry name" value="CAT-like_dom_sf"/>
</dbReference>
<dbReference type="SUPFAM" id="SSF47005">
    <property type="entry name" value="Peripheral subunit-binding domain of 2-oxo acid dehydrogenase complex"/>
    <property type="match status" value="1"/>
</dbReference>
<dbReference type="InterPro" id="IPR004167">
    <property type="entry name" value="PSBD"/>
</dbReference>
<keyword evidence="5 6" id="KW-0012">Acyltransferase</keyword>
<dbReference type="Gene3D" id="4.10.320.10">
    <property type="entry name" value="E3-binding domain"/>
    <property type="match status" value="1"/>
</dbReference>
<evidence type="ECO:0000256" key="5">
    <source>
        <dbReference type="ARBA" id="ARBA00023315"/>
    </source>
</evidence>
<dbReference type="Proteomes" id="UP000287156">
    <property type="component" value="Unassembled WGS sequence"/>
</dbReference>
<gene>
    <name evidence="9" type="ORF">D4T97_010295</name>
</gene>
<dbReference type="InterPro" id="IPR003016">
    <property type="entry name" value="2-oxoA_DH_lipoyl-BS"/>
</dbReference>
<dbReference type="GO" id="GO:0031405">
    <property type="term" value="F:lipoic acid binding"/>
    <property type="evidence" value="ECO:0007669"/>
    <property type="project" value="TreeGrafter"/>
</dbReference>
<dbReference type="InterPro" id="IPR011053">
    <property type="entry name" value="Single_hybrid_motif"/>
</dbReference>
<protein>
    <recommendedName>
        <fullName evidence="6">Dihydrolipoamide acetyltransferase component of pyruvate dehydrogenase complex</fullName>
        <ecNumber evidence="6">2.3.1.-</ecNumber>
    </recommendedName>
</protein>
<evidence type="ECO:0000256" key="6">
    <source>
        <dbReference type="RuleBase" id="RU003423"/>
    </source>
</evidence>
<dbReference type="InterPro" id="IPR000089">
    <property type="entry name" value="Biotin_lipoyl"/>
</dbReference>
<dbReference type="InterPro" id="IPR050743">
    <property type="entry name" value="2-oxoacid_DH_E2_comp"/>
</dbReference>
<comment type="similarity">
    <text evidence="2 6">Belongs to the 2-oxoacid dehydrogenase family.</text>
</comment>
<dbReference type="SUPFAM" id="SSF52777">
    <property type="entry name" value="CoA-dependent acyltransferases"/>
    <property type="match status" value="1"/>
</dbReference>
<dbReference type="RefSeq" id="WP_126050360.1">
    <property type="nucleotide sequence ID" value="NZ_QYTV02000004.1"/>
</dbReference>
<sequence>MFEVKMPRTSDEIEESLIVFWHVEEGDTVEEGDVLVEVQTEKAVFEIEAEADGIISEIMIKRGESAKVGDVLVKIDAEAESGAKEAETKTDNKANEEKMTAASFVRISPRLRKLARDLSVNLADVKGTGPNGSITENDIKEAAEGVGTRQETGGAAAKMTGIRKTIASRMMTSLHNSAQLTLTSWVEVTEIGKKRKESGAKISWNSLVSYAAIKALEQHPYLNAHVHDGEITQHEEVHLGMAVDTEEGLYVPVLKNANQLVLGELDKELKDMAKNVTSGNLSGVTLQGSTFTMTNLGNFGIEFFTPIINPPEAGILGVGKLESYLVLEDGEVVQKERIPLSLTFDHRAVDGAPAAKFLQTIADQCAALVEEL</sequence>
<dbReference type="EC" id="2.3.1.-" evidence="6"/>
<dbReference type="Pfam" id="PF00364">
    <property type="entry name" value="Biotin_lipoyl"/>
    <property type="match status" value="1"/>
</dbReference>
<evidence type="ECO:0000259" key="7">
    <source>
        <dbReference type="PROSITE" id="PS50968"/>
    </source>
</evidence>
<dbReference type="GO" id="GO:0016407">
    <property type="term" value="F:acetyltransferase activity"/>
    <property type="evidence" value="ECO:0007669"/>
    <property type="project" value="TreeGrafter"/>
</dbReference>
<dbReference type="AlphaFoldDB" id="A0A429XZ61"/>
<evidence type="ECO:0000313" key="10">
    <source>
        <dbReference type="Proteomes" id="UP000287156"/>
    </source>
</evidence>
<evidence type="ECO:0000256" key="1">
    <source>
        <dbReference type="ARBA" id="ARBA00001938"/>
    </source>
</evidence>
<name>A0A429XZ61_9BACI</name>
<comment type="caution">
    <text evidence="9">The sequence shown here is derived from an EMBL/GenBank/DDBJ whole genome shotgun (WGS) entry which is preliminary data.</text>
</comment>
<dbReference type="OrthoDB" id="9805770at2"/>
<dbReference type="PROSITE" id="PS00189">
    <property type="entry name" value="LIPOYL"/>
    <property type="match status" value="1"/>
</dbReference>
<dbReference type="Pfam" id="PF00198">
    <property type="entry name" value="2-oxoacid_dh"/>
    <property type="match status" value="1"/>
</dbReference>
<evidence type="ECO:0000259" key="8">
    <source>
        <dbReference type="PROSITE" id="PS51826"/>
    </source>
</evidence>
<feature type="domain" description="Lipoyl-binding" evidence="7">
    <location>
        <begin position="1"/>
        <end position="76"/>
    </location>
</feature>
<dbReference type="SUPFAM" id="SSF51230">
    <property type="entry name" value="Single hybrid motif"/>
    <property type="match status" value="1"/>
</dbReference>
<evidence type="ECO:0000256" key="2">
    <source>
        <dbReference type="ARBA" id="ARBA00007317"/>
    </source>
</evidence>
<keyword evidence="4 6" id="KW-0450">Lipoyl</keyword>